<reference evidence="1" key="1">
    <citation type="submission" date="2019-03" db="EMBL/GenBank/DDBJ databases">
        <authorList>
            <person name="Mank J."/>
            <person name="Almeida P."/>
        </authorList>
    </citation>
    <scope>NUCLEOTIDE SEQUENCE</scope>
    <source>
        <strain evidence="1">78183</strain>
    </source>
</reference>
<evidence type="ECO:0008006" key="2">
    <source>
        <dbReference type="Google" id="ProtNLM"/>
    </source>
</evidence>
<accession>A0A6N2NJ39</accession>
<dbReference type="AlphaFoldDB" id="A0A6N2NJ39"/>
<name>A0A6N2NJ39_SALVM</name>
<organism evidence="1">
    <name type="scientific">Salix viminalis</name>
    <name type="common">Common osier</name>
    <name type="synonym">Basket willow</name>
    <dbReference type="NCBI Taxonomy" id="40686"/>
    <lineage>
        <taxon>Eukaryota</taxon>
        <taxon>Viridiplantae</taxon>
        <taxon>Streptophyta</taxon>
        <taxon>Embryophyta</taxon>
        <taxon>Tracheophyta</taxon>
        <taxon>Spermatophyta</taxon>
        <taxon>Magnoliopsida</taxon>
        <taxon>eudicotyledons</taxon>
        <taxon>Gunneridae</taxon>
        <taxon>Pentapetalae</taxon>
        <taxon>rosids</taxon>
        <taxon>fabids</taxon>
        <taxon>Malpighiales</taxon>
        <taxon>Salicaceae</taxon>
        <taxon>Saliceae</taxon>
        <taxon>Salix</taxon>
    </lineage>
</organism>
<gene>
    <name evidence="1" type="ORF">SVIM_LOCUS496682</name>
</gene>
<sequence length="140" mass="15535">MLYNFIHPPYVSVFFSCFYENDPPVPVLRGSIVSNTYDFPTTTPRSAHLVFYVKELASRPLLNDTRIIDINIDVEAEVSHCKAVTLYPVIVSGPTINITPTANESSTLPPTITAVELFTENDLAPVHGNDNSTNEQEHLS</sequence>
<protein>
    <recommendedName>
        <fullName evidence="2">Malectin-like domain-containing protein</fullName>
    </recommendedName>
</protein>
<proteinExistence type="predicted"/>
<dbReference type="EMBL" id="CAADRP010002262">
    <property type="protein sequence ID" value="VFU64858.1"/>
    <property type="molecule type" value="Genomic_DNA"/>
</dbReference>
<evidence type="ECO:0000313" key="1">
    <source>
        <dbReference type="EMBL" id="VFU64858.1"/>
    </source>
</evidence>